<dbReference type="Proteomes" id="UP000249061">
    <property type="component" value="Unassembled WGS sequence"/>
</dbReference>
<proteinExistence type="predicted"/>
<protein>
    <recommendedName>
        <fullName evidence="4">DUF202 domain-containing protein</fullName>
    </recommendedName>
</protein>
<feature type="transmembrane region" description="Helical" evidence="1">
    <location>
        <begin position="26"/>
        <end position="48"/>
    </location>
</feature>
<evidence type="ECO:0000313" key="2">
    <source>
        <dbReference type="EMBL" id="PZR17260.1"/>
    </source>
</evidence>
<keyword evidence="1" id="KW-0472">Membrane</keyword>
<evidence type="ECO:0008006" key="4">
    <source>
        <dbReference type="Google" id="ProtNLM"/>
    </source>
</evidence>
<sequence>MANEVLRAEHDAVLSSLSTRDSTRQFAHAAVSFFGSVVLLGTAAKLWWDFANENPEWWMTAAGLGSVVLTYSLVRAAMGFRLHTRERTQLGRLLELRRSLGLDPA</sequence>
<evidence type="ECO:0000256" key="1">
    <source>
        <dbReference type="SAM" id="Phobius"/>
    </source>
</evidence>
<reference evidence="2 3" key="1">
    <citation type="submission" date="2017-08" db="EMBL/GenBank/DDBJ databases">
        <title>Infants hospitalized years apart are colonized by the same room-sourced microbial strains.</title>
        <authorList>
            <person name="Brooks B."/>
            <person name="Olm M.R."/>
            <person name="Firek B.A."/>
            <person name="Baker R."/>
            <person name="Thomas B.C."/>
            <person name="Morowitz M.J."/>
            <person name="Banfield J.F."/>
        </authorList>
    </citation>
    <scope>NUCLEOTIDE SEQUENCE [LARGE SCALE GENOMIC DNA]</scope>
    <source>
        <strain evidence="2">S2_003_000_R2_14</strain>
    </source>
</reference>
<comment type="caution">
    <text evidence="2">The sequence shown here is derived from an EMBL/GenBank/DDBJ whole genome shotgun (WGS) entry which is preliminary data.</text>
</comment>
<feature type="transmembrane region" description="Helical" evidence="1">
    <location>
        <begin position="60"/>
        <end position="78"/>
    </location>
</feature>
<name>A0A2W5TNS1_9BACT</name>
<keyword evidence="1" id="KW-0812">Transmembrane</keyword>
<gene>
    <name evidence="2" type="ORF">DI536_02740</name>
</gene>
<dbReference type="AlphaFoldDB" id="A0A2W5TNS1"/>
<accession>A0A2W5TNS1</accession>
<keyword evidence="1" id="KW-1133">Transmembrane helix</keyword>
<organism evidence="2 3">
    <name type="scientific">Archangium gephyra</name>
    <dbReference type="NCBI Taxonomy" id="48"/>
    <lineage>
        <taxon>Bacteria</taxon>
        <taxon>Pseudomonadati</taxon>
        <taxon>Myxococcota</taxon>
        <taxon>Myxococcia</taxon>
        <taxon>Myxococcales</taxon>
        <taxon>Cystobacterineae</taxon>
        <taxon>Archangiaceae</taxon>
        <taxon>Archangium</taxon>
    </lineage>
</organism>
<dbReference type="EMBL" id="QFQP01000002">
    <property type="protein sequence ID" value="PZR17260.1"/>
    <property type="molecule type" value="Genomic_DNA"/>
</dbReference>
<evidence type="ECO:0000313" key="3">
    <source>
        <dbReference type="Proteomes" id="UP000249061"/>
    </source>
</evidence>